<dbReference type="EMBL" id="JBBNAF010000012">
    <property type="protein sequence ID" value="KAK9092047.1"/>
    <property type="molecule type" value="Genomic_DNA"/>
</dbReference>
<organism evidence="1 2">
    <name type="scientific">Stephania yunnanensis</name>
    <dbReference type="NCBI Taxonomy" id="152371"/>
    <lineage>
        <taxon>Eukaryota</taxon>
        <taxon>Viridiplantae</taxon>
        <taxon>Streptophyta</taxon>
        <taxon>Embryophyta</taxon>
        <taxon>Tracheophyta</taxon>
        <taxon>Spermatophyta</taxon>
        <taxon>Magnoliopsida</taxon>
        <taxon>Ranunculales</taxon>
        <taxon>Menispermaceae</taxon>
        <taxon>Menispermoideae</taxon>
        <taxon>Cissampelideae</taxon>
        <taxon>Stephania</taxon>
    </lineage>
</organism>
<protein>
    <submittedName>
        <fullName evidence="1">Uncharacterized protein</fullName>
    </submittedName>
</protein>
<proteinExistence type="predicted"/>
<sequence>MRMSCTINASTGFNGWFIIFIRSGSMDFFSKLLNKSGRVTCHGGVCELPKPKESKPLNNIKSRVLLLVKWFGGNNA</sequence>
<accession>A0AAP0EI13</accession>
<evidence type="ECO:0000313" key="1">
    <source>
        <dbReference type="EMBL" id="KAK9092047.1"/>
    </source>
</evidence>
<dbReference type="AlphaFoldDB" id="A0AAP0EI13"/>
<gene>
    <name evidence="1" type="ORF">Syun_026958</name>
</gene>
<comment type="caution">
    <text evidence="1">The sequence shown here is derived from an EMBL/GenBank/DDBJ whole genome shotgun (WGS) entry which is preliminary data.</text>
</comment>
<dbReference type="Proteomes" id="UP001420932">
    <property type="component" value="Unassembled WGS sequence"/>
</dbReference>
<reference evidence="1 2" key="1">
    <citation type="submission" date="2024-01" db="EMBL/GenBank/DDBJ databases">
        <title>Genome assemblies of Stephania.</title>
        <authorList>
            <person name="Yang L."/>
        </authorList>
    </citation>
    <scope>NUCLEOTIDE SEQUENCE [LARGE SCALE GENOMIC DNA]</scope>
    <source>
        <strain evidence="1">YNDBR</strain>
        <tissue evidence="1">Leaf</tissue>
    </source>
</reference>
<keyword evidence="2" id="KW-1185">Reference proteome</keyword>
<evidence type="ECO:0000313" key="2">
    <source>
        <dbReference type="Proteomes" id="UP001420932"/>
    </source>
</evidence>
<name>A0AAP0EI13_9MAGN</name>